<feature type="chain" id="PRO_5047064529" evidence="1">
    <location>
        <begin position="24"/>
        <end position="202"/>
    </location>
</feature>
<evidence type="ECO:0000313" key="2">
    <source>
        <dbReference type="EMBL" id="MEQ1406391.1"/>
    </source>
</evidence>
<gene>
    <name evidence="2" type="ORF">ABK249_15785</name>
</gene>
<feature type="signal peptide" evidence="1">
    <location>
        <begin position="1"/>
        <end position="23"/>
    </location>
</feature>
<protein>
    <submittedName>
        <fullName evidence="2">DUF922 domain-containing protein</fullName>
    </submittedName>
</protein>
<accession>A0ABV0M3I9</accession>
<keyword evidence="3" id="KW-1185">Reference proteome</keyword>
<organism evidence="2 3">
    <name type="scientific">Neorhizobium phenanthreniclasticum</name>
    <dbReference type="NCBI Taxonomy" id="3157917"/>
    <lineage>
        <taxon>Bacteria</taxon>
        <taxon>Pseudomonadati</taxon>
        <taxon>Pseudomonadota</taxon>
        <taxon>Alphaproteobacteria</taxon>
        <taxon>Hyphomicrobiales</taxon>
        <taxon>Rhizobiaceae</taxon>
        <taxon>Rhizobium/Agrobacterium group</taxon>
        <taxon>Neorhizobium</taxon>
    </lineage>
</organism>
<dbReference type="PIRSF" id="PIRSF010521">
    <property type="entry name" value="DUF922_bac"/>
    <property type="match status" value="1"/>
</dbReference>
<dbReference type="RefSeq" id="WP_348863277.1">
    <property type="nucleotide sequence ID" value="NZ_JBEAAL010000011.1"/>
</dbReference>
<evidence type="ECO:0000256" key="1">
    <source>
        <dbReference type="SAM" id="SignalP"/>
    </source>
</evidence>
<comment type="caution">
    <text evidence="2">The sequence shown here is derived from an EMBL/GenBank/DDBJ whole genome shotgun (WGS) entry which is preliminary data.</text>
</comment>
<reference evidence="2 3" key="1">
    <citation type="submission" date="2024-05" db="EMBL/GenBank/DDBJ databases">
        <title>Neorhizobium sp. Rsf11, a plant growth promoting and heavy metal resistant PAH-degrader.</title>
        <authorList>
            <person name="Golubev S.N."/>
            <person name="Muratova A.Y."/>
            <person name="Markelova M.I."/>
        </authorList>
    </citation>
    <scope>NUCLEOTIDE SEQUENCE [LARGE SCALE GENOMIC DNA]</scope>
    <source>
        <strain evidence="2 3">Rsf11</strain>
    </source>
</reference>
<keyword evidence="1" id="KW-0732">Signal</keyword>
<dbReference type="InterPro" id="IPR010321">
    <property type="entry name" value="DUF922"/>
</dbReference>
<dbReference type="Pfam" id="PF06037">
    <property type="entry name" value="DUF922"/>
    <property type="match status" value="1"/>
</dbReference>
<dbReference type="Proteomes" id="UP001496627">
    <property type="component" value="Unassembled WGS sequence"/>
</dbReference>
<name>A0ABV0M3I9_9HYPH</name>
<proteinExistence type="predicted"/>
<dbReference type="EMBL" id="JBEAAL010000011">
    <property type="protein sequence ID" value="MEQ1406391.1"/>
    <property type="molecule type" value="Genomic_DNA"/>
</dbReference>
<evidence type="ECO:0000313" key="3">
    <source>
        <dbReference type="Proteomes" id="UP001496627"/>
    </source>
</evidence>
<sequence length="202" mass="22454">MKSSIRLHWLVGYLVLAPLSALAQTTWQPIEQIQTYPITGDSGIDLYASIGQRGPKVGREVRAIAHTNFKLTWTRKYEPQPGGACTLVSAKPKLIITYVLPKPASPLSSDLKRKWDIFITGVRKHEQVHGVTIVDMVREIERVSVGLSAANDPKCSKVRADLQAKLGEISKAQRKRSSDFDRMEMSEGGNVHQLILNLVNGR</sequence>